<keyword evidence="1" id="KW-0812">Transmembrane</keyword>
<proteinExistence type="predicted"/>
<comment type="caution">
    <text evidence="3">The sequence shown here is derived from an EMBL/GenBank/DDBJ whole genome shotgun (WGS) entry which is preliminary data.</text>
</comment>
<keyword evidence="1" id="KW-0472">Membrane</keyword>
<evidence type="ECO:0000313" key="3">
    <source>
        <dbReference type="EMBL" id="RFM22792.1"/>
    </source>
</evidence>
<organism evidence="3 4">
    <name type="scientific">Candidatus Thermochlorobacter aerophilus</name>
    <dbReference type="NCBI Taxonomy" id="1868324"/>
    <lineage>
        <taxon>Bacteria</taxon>
        <taxon>Pseudomonadati</taxon>
        <taxon>Chlorobiota</taxon>
        <taxon>Chlorobiia</taxon>
        <taxon>Chlorobiales</taxon>
        <taxon>Candidatus Thermochlorobacteriaceae</taxon>
        <taxon>Candidatus Thermochlorobacter</taxon>
    </lineage>
</organism>
<evidence type="ECO:0000256" key="1">
    <source>
        <dbReference type="SAM" id="Phobius"/>
    </source>
</evidence>
<protein>
    <submittedName>
        <fullName evidence="3">Uncharacterized protein</fullName>
    </submittedName>
</protein>
<sequence length="196" mass="21895">MLRAILAFLFMGTLAAYTQSKPKLTSTVFAELYAEHLTQALMNDSFPKTLLFTPAPPYTFQGLLDAALQSRLLAAGFTLYESPPPNETTFATLEVYSLQANFSYQFLSSMHAIRSFALNFDSKLLSAQKQALLVRHFTLTWQDTLNVDELAASEDRRFAETFKPSLPSFWESAAAPLTIIGAIGIIVFLFFSVRSR</sequence>
<evidence type="ECO:0000256" key="2">
    <source>
        <dbReference type="SAM" id="SignalP"/>
    </source>
</evidence>
<accession>A0A395LVP8</accession>
<name>A0A395LVP8_9BACT</name>
<dbReference type="Proteomes" id="UP000266389">
    <property type="component" value="Unassembled WGS sequence"/>
</dbReference>
<dbReference type="EMBL" id="PHFL01000076">
    <property type="protein sequence ID" value="RFM22792.1"/>
    <property type="molecule type" value="Genomic_DNA"/>
</dbReference>
<gene>
    <name evidence="3" type="ORF">D0433_14425</name>
</gene>
<keyword evidence="1" id="KW-1133">Transmembrane helix</keyword>
<keyword evidence="2" id="KW-0732">Signal</keyword>
<reference evidence="3 4" key="1">
    <citation type="journal article" date="2011" name="ISME J.">
        <title>Community ecology of hot spring cyanobacterial mats: predominant populations and their functional potential.</title>
        <authorList>
            <person name="Klatt C.G."/>
            <person name="Wood J.M."/>
            <person name="Rusch D.B."/>
            <person name="Bateson M.M."/>
            <person name="Hamamura N."/>
            <person name="Heidelberg J.F."/>
            <person name="Grossman A.R."/>
            <person name="Bhaya D."/>
            <person name="Cohan F.M."/>
            <person name="Kuhl M."/>
            <person name="Bryant D.A."/>
            <person name="Ward D.M."/>
        </authorList>
    </citation>
    <scope>NUCLEOTIDE SEQUENCE [LARGE SCALE GENOMIC DNA]</scope>
    <source>
        <strain evidence="3">OS</strain>
    </source>
</reference>
<evidence type="ECO:0000313" key="4">
    <source>
        <dbReference type="Proteomes" id="UP000266389"/>
    </source>
</evidence>
<feature type="chain" id="PRO_5017395828" evidence="2">
    <location>
        <begin position="19"/>
        <end position="196"/>
    </location>
</feature>
<feature type="signal peptide" evidence="2">
    <location>
        <begin position="1"/>
        <end position="18"/>
    </location>
</feature>
<feature type="transmembrane region" description="Helical" evidence="1">
    <location>
        <begin position="173"/>
        <end position="193"/>
    </location>
</feature>
<dbReference type="AlphaFoldDB" id="A0A395LVP8"/>